<accession>A0ABR2HH30</accession>
<gene>
    <name evidence="1" type="ORF">M9Y10_019670</name>
</gene>
<dbReference type="EMBL" id="JAPFFF010000028">
    <property type="protein sequence ID" value="KAK8847091.1"/>
    <property type="molecule type" value="Genomic_DNA"/>
</dbReference>
<dbReference type="Proteomes" id="UP001470230">
    <property type="component" value="Unassembled WGS sequence"/>
</dbReference>
<protein>
    <submittedName>
        <fullName evidence="1">Uncharacterized protein</fullName>
    </submittedName>
</protein>
<name>A0ABR2HH30_9EUKA</name>
<keyword evidence="2" id="KW-1185">Reference proteome</keyword>
<dbReference type="Pfam" id="PF14388">
    <property type="entry name" value="DUF4419"/>
    <property type="match status" value="1"/>
</dbReference>
<reference evidence="1 2" key="1">
    <citation type="submission" date="2024-04" db="EMBL/GenBank/DDBJ databases">
        <title>Tritrichomonas musculus Genome.</title>
        <authorList>
            <person name="Alves-Ferreira E."/>
            <person name="Grigg M."/>
            <person name="Lorenzi H."/>
            <person name="Galac M."/>
        </authorList>
    </citation>
    <scope>NUCLEOTIDE SEQUENCE [LARGE SCALE GENOMIC DNA]</scope>
    <source>
        <strain evidence="1 2">EAF2021</strain>
    </source>
</reference>
<organism evidence="1 2">
    <name type="scientific">Tritrichomonas musculus</name>
    <dbReference type="NCBI Taxonomy" id="1915356"/>
    <lineage>
        <taxon>Eukaryota</taxon>
        <taxon>Metamonada</taxon>
        <taxon>Parabasalia</taxon>
        <taxon>Tritrichomonadida</taxon>
        <taxon>Tritrichomonadidae</taxon>
        <taxon>Tritrichomonas</taxon>
    </lineage>
</organism>
<sequence length="218" mass="25181">MTPNFTTTTTVSLAVGQLTIMSARKIYFKYKVNCGGCGFPYVTIEGSLEDWTKINSKLNEMKKYKFEWFTDNITSIINQIIETKKCIVDENFWKQMIRFKEPDGSYSQVYIDGWFTKLFPYDFHGEVIDGPIYESTSMPSEMLSVPFLLKIVPPGMREEDVEAIRCETLAGFVGLTQNKTNASLNPEIGWLMRKAPENPDKEAIFYQLQQARLHIVHW</sequence>
<evidence type="ECO:0000313" key="2">
    <source>
        <dbReference type="Proteomes" id="UP001470230"/>
    </source>
</evidence>
<proteinExistence type="predicted"/>
<comment type="caution">
    <text evidence="1">The sequence shown here is derived from an EMBL/GenBank/DDBJ whole genome shotgun (WGS) entry which is preliminary data.</text>
</comment>
<dbReference type="PANTHER" id="PTHR31252">
    <property type="entry name" value="DUF4419 DOMAIN-CONTAINING PROTEIN"/>
    <property type="match status" value="1"/>
</dbReference>
<evidence type="ECO:0000313" key="1">
    <source>
        <dbReference type="EMBL" id="KAK8847091.1"/>
    </source>
</evidence>
<dbReference type="InterPro" id="IPR025533">
    <property type="entry name" value="DUF4419"/>
</dbReference>
<dbReference type="PANTHER" id="PTHR31252:SF11">
    <property type="entry name" value="DUF4419 DOMAIN-CONTAINING PROTEIN"/>
    <property type="match status" value="1"/>
</dbReference>